<dbReference type="EC" id="3.2.2.9" evidence="2"/>
<evidence type="ECO:0000259" key="6">
    <source>
        <dbReference type="Pfam" id="PF01048"/>
    </source>
</evidence>
<evidence type="ECO:0000256" key="1">
    <source>
        <dbReference type="ARBA" id="ARBA00004945"/>
    </source>
</evidence>
<reference evidence="7 8" key="1">
    <citation type="submission" date="2023-03" db="EMBL/GenBank/DDBJ databases">
        <title>Complete genome sequence of Tepidibacter sp. SWIR-1, isolated from a deep-sea hydrothermal vent.</title>
        <authorList>
            <person name="Li X."/>
        </authorList>
    </citation>
    <scope>NUCLEOTIDE SEQUENCE [LARGE SCALE GENOMIC DNA]</scope>
    <source>
        <strain evidence="7 8">SWIR-1</strain>
    </source>
</reference>
<dbReference type="CDD" id="cd09008">
    <property type="entry name" value="MTAN"/>
    <property type="match status" value="1"/>
</dbReference>
<keyword evidence="5" id="KW-0486">Methionine biosynthesis</keyword>
<dbReference type="InterPro" id="IPR000845">
    <property type="entry name" value="Nucleoside_phosphorylase_d"/>
</dbReference>
<dbReference type="PANTHER" id="PTHR46832:SF1">
    <property type="entry name" value="5'-METHYLTHIOADENOSINE_S-ADENOSYLHOMOCYSTEINE NUCLEOSIDASE"/>
    <property type="match status" value="1"/>
</dbReference>
<organism evidence="7 8">
    <name type="scientific">Tepidibacter hydrothermalis</name>
    <dbReference type="NCBI Taxonomy" id="3036126"/>
    <lineage>
        <taxon>Bacteria</taxon>
        <taxon>Bacillati</taxon>
        <taxon>Bacillota</taxon>
        <taxon>Clostridia</taxon>
        <taxon>Peptostreptococcales</taxon>
        <taxon>Peptostreptococcaceae</taxon>
        <taxon>Tepidibacter</taxon>
    </lineage>
</organism>
<dbReference type="NCBIfam" id="TIGR01704">
    <property type="entry name" value="MTA_SAH-Nsdase"/>
    <property type="match status" value="1"/>
</dbReference>
<evidence type="ECO:0000313" key="8">
    <source>
        <dbReference type="Proteomes" id="UP001222800"/>
    </source>
</evidence>
<dbReference type="InterPro" id="IPR010049">
    <property type="entry name" value="MTA_SAH_Nsdase"/>
</dbReference>
<dbReference type="SUPFAM" id="SSF53167">
    <property type="entry name" value="Purine and uridine phosphorylases"/>
    <property type="match status" value="1"/>
</dbReference>
<dbReference type="RefSeq" id="WP_277731044.1">
    <property type="nucleotide sequence ID" value="NZ_CP120733.1"/>
</dbReference>
<dbReference type="Pfam" id="PF01048">
    <property type="entry name" value="PNP_UDP_1"/>
    <property type="match status" value="1"/>
</dbReference>
<name>A0ABY8E8A4_9FIRM</name>
<keyword evidence="7" id="KW-0326">Glycosidase</keyword>
<evidence type="ECO:0000256" key="3">
    <source>
        <dbReference type="ARBA" id="ARBA00022605"/>
    </source>
</evidence>
<dbReference type="InterPro" id="IPR035994">
    <property type="entry name" value="Nucleoside_phosphorylase_sf"/>
</dbReference>
<keyword evidence="8" id="KW-1185">Reference proteome</keyword>
<dbReference type="EMBL" id="CP120733">
    <property type="protein sequence ID" value="WFD09123.1"/>
    <property type="molecule type" value="Genomic_DNA"/>
</dbReference>
<evidence type="ECO:0000256" key="5">
    <source>
        <dbReference type="ARBA" id="ARBA00023167"/>
    </source>
</evidence>
<proteinExistence type="predicted"/>
<keyword evidence="3" id="KW-0028">Amino-acid biosynthesis</keyword>
<dbReference type="NCBIfam" id="NF004079">
    <property type="entry name" value="PRK05584.1"/>
    <property type="match status" value="1"/>
</dbReference>
<comment type="pathway">
    <text evidence="1">Amino-acid biosynthesis; L-methionine biosynthesis via salvage pathway; S-methyl-5-thio-alpha-D-ribose 1-phosphate from S-methyl-5'-thioadenosine (hydrolase route): step 1/2.</text>
</comment>
<sequence length="233" mass="25534">MNIIGIIGAMDEEVDILRDLMDIKETIEKASLKFYVGKLEGKDVVLVRCGIGKVNAALCAQILISEFKVDAVINTGVAGALHEDLDVFDIVISTDTIQHDFDTTVFGYEVGVIPRMEESTFKADDRLIDAAYNSSVNSDKKYKVVKGRVLTGDVFVSSKELKDRLVNNMNGYCAEMEGAAIGHACYVNKTPFIIIRAMSDKADGSADVVYEEFVNEAAHNSKDIVLGILKNLQ</sequence>
<dbReference type="Proteomes" id="UP001222800">
    <property type="component" value="Chromosome"/>
</dbReference>
<evidence type="ECO:0000313" key="7">
    <source>
        <dbReference type="EMBL" id="WFD09123.1"/>
    </source>
</evidence>
<dbReference type="PANTHER" id="PTHR46832">
    <property type="entry name" value="5'-METHYLTHIOADENOSINE/S-ADENOSYLHOMOCYSTEINE NUCLEOSIDASE"/>
    <property type="match status" value="1"/>
</dbReference>
<evidence type="ECO:0000256" key="4">
    <source>
        <dbReference type="ARBA" id="ARBA00022801"/>
    </source>
</evidence>
<feature type="domain" description="Nucleoside phosphorylase" evidence="6">
    <location>
        <begin position="4"/>
        <end position="229"/>
    </location>
</feature>
<protein>
    <recommendedName>
        <fullName evidence="2">adenosylhomocysteine nucleosidase</fullName>
        <ecNumber evidence="2">3.2.2.9</ecNumber>
    </recommendedName>
</protein>
<dbReference type="GO" id="GO:0008782">
    <property type="term" value="F:adenosylhomocysteine nucleosidase activity"/>
    <property type="evidence" value="ECO:0007669"/>
    <property type="project" value="UniProtKB-EC"/>
</dbReference>
<gene>
    <name evidence="7" type="ORF">P4S50_12085</name>
</gene>
<accession>A0ABY8E8A4</accession>
<dbReference type="Gene3D" id="3.40.50.1580">
    <property type="entry name" value="Nucleoside phosphorylase domain"/>
    <property type="match status" value="1"/>
</dbReference>
<keyword evidence="4 7" id="KW-0378">Hydrolase</keyword>
<evidence type="ECO:0000256" key="2">
    <source>
        <dbReference type="ARBA" id="ARBA00011974"/>
    </source>
</evidence>